<evidence type="ECO:0000313" key="1">
    <source>
        <dbReference type="EMBL" id="KAK9831445.1"/>
    </source>
</evidence>
<sequence length="203" mass="22330">MHLQSELRGLQIFDIFNKEKAAERRKALQDEMRRGYFDDFTDLKETGGRMFPAAEGLAPAATAPTFPAFTALRPDGSEEAMPPVTDAAAAVLVSVAFRAGAEDMLSSWSGPFSSAFGSRPNARWLELSFVESTVMCLWPFREPLFHFGDATTQRQALDMTNRLTGYAYLLDSRGCVRWRASGKARGAEAGVLLQAAEQLLNQA</sequence>
<dbReference type="InterPro" id="IPR007849">
    <property type="entry name" value="ATP10"/>
</dbReference>
<keyword evidence="2" id="KW-1185">Reference proteome</keyword>
<name>A0AAW1RD00_9CHLO</name>
<dbReference type="AlphaFoldDB" id="A0AAW1RD00"/>
<dbReference type="EMBL" id="JALJOU010000046">
    <property type="protein sequence ID" value="KAK9831445.1"/>
    <property type="molecule type" value="Genomic_DNA"/>
</dbReference>
<reference evidence="1 2" key="1">
    <citation type="journal article" date="2024" name="Nat. Commun.">
        <title>Phylogenomics reveals the evolutionary origins of lichenization in chlorophyte algae.</title>
        <authorList>
            <person name="Puginier C."/>
            <person name="Libourel C."/>
            <person name="Otte J."/>
            <person name="Skaloud P."/>
            <person name="Haon M."/>
            <person name="Grisel S."/>
            <person name="Petersen M."/>
            <person name="Berrin J.G."/>
            <person name="Delaux P.M."/>
            <person name="Dal Grande F."/>
            <person name="Keller J."/>
        </authorList>
    </citation>
    <scope>NUCLEOTIDE SEQUENCE [LARGE SCALE GENOMIC DNA]</scope>
    <source>
        <strain evidence="1 2">SAG 245.80</strain>
    </source>
</reference>
<dbReference type="Pfam" id="PF05176">
    <property type="entry name" value="ATP-synt_10"/>
    <property type="match status" value="2"/>
</dbReference>
<dbReference type="PANTHER" id="PTHR28106">
    <property type="entry name" value="MITOCHONDRIAL ATPASE COMPLEX SUBUNIT ATP10"/>
    <property type="match status" value="1"/>
</dbReference>
<gene>
    <name evidence="1" type="ORF">WJX81_006027</name>
</gene>
<proteinExistence type="predicted"/>
<protein>
    <submittedName>
        <fullName evidence="1">Uncharacterized protein</fullName>
    </submittedName>
</protein>
<dbReference type="GO" id="GO:0033615">
    <property type="term" value="P:mitochondrial proton-transporting ATP synthase complex assembly"/>
    <property type="evidence" value="ECO:0007669"/>
    <property type="project" value="TreeGrafter"/>
</dbReference>
<organism evidence="1 2">
    <name type="scientific">Elliptochloris bilobata</name>
    <dbReference type="NCBI Taxonomy" id="381761"/>
    <lineage>
        <taxon>Eukaryota</taxon>
        <taxon>Viridiplantae</taxon>
        <taxon>Chlorophyta</taxon>
        <taxon>core chlorophytes</taxon>
        <taxon>Trebouxiophyceae</taxon>
        <taxon>Trebouxiophyceae incertae sedis</taxon>
        <taxon>Elliptochloris clade</taxon>
        <taxon>Elliptochloris</taxon>
    </lineage>
</organism>
<accession>A0AAW1RD00</accession>
<evidence type="ECO:0000313" key="2">
    <source>
        <dbReference type="Proteomes" id="UP001445335"/>
    </source>
</evidence>
<dbReference type="GO" id="GO:0005743">
    <property type="term" value="C:mitochondrial inner membrane"/>
    <property type="evidence" value="ECO:0007669"/>
    <property type="project" value="TreeGrafter"/>
</dbReference>
<dbReference type="Proteomes" id="UP001445335">
    <property type="component" value="Unassembled WGS sequence"/>
</dbReference>
<comment type="caution">
    <text evidence="1">The sequence shown here is derived from an EMBL/GenBank/DDBJ whole genome shotgun (WGS) entry which is preliminary data.</text>
</comment>
<dbReference type="PANTHER" id="PTHR28106:SF1">
    <property type="entry name" value="MITOCHONDRIAL ATPASE COMPLEX SUBUNIT ATP10"/>
    <property type="match status" value="1"/>
</dbReference>